<reference evidence="3 4" key="1">
    <citation type="submission" date="2018-12" db="EMBL/GenBank/DDBJ databases">
        <title>Flammeovirga pectinis sp. nov., isolated from the gut of the Korean scallop, Patinopecten yessoensis.</title>
        <authorList>
            <person name="Bae J.-W."/>
            <person name="Jeong Y.-S."/>
            <person name="Kang W."/>
        </authorList>
    </citation>
    <scope>NUCLEOTIDE SEQUENCE [LARGE SCALE GENOMIC DNA]</scope>
    <source>
        <strain evidence="3 4">L12M1</strain>
        <plasmid evidence="3 4">unnamed1</plasmid>
    </source>
</reference>
<evidence type="ECO:0000313" key="3">
    <source>
        <dbReference type="EMBL" id="AZQ65633.1"/>
    </source>
</evidence>
<evidence type="ECO:0000259" key="2">
    <source>
        <dbReference type="Pfam" id="PF01526"/>
    </source>
</evidence>
<dbReference type="AlphaFoldDB" id="A0A3S9PBY7"/>
<dbReference type="KEGG" id="fll:EI427_25700"/>
<dbReference type="GO" id="GO:0004803">
    <property type="term" value="F:transposase activity"/>
    <property type="evidence" value="ECO:0007669"/>
    <property type="project" value="InterPro"/>
</dbReference>
<keyword evidence="1" id="KW-0175">Coiled coil</keyword>
<feature type="coiled-coil region" evidence="1">
    <location>
        <begin position="220"/>
        <end position="254"/>
    </location>
</feature>
<gene>
    <name evidence="3" type="ORF">EI427_25700</name>
</gene>
<accession>A0A3S9PBY7</accession>
<dbReference type="OrthoDB" id="922297at2"/>
<dbReference type="GO" id="GO:0006313">
    <property type="term" value="P:DNA transposition"/>
    <property type="evidence" value="ECO:0007669"/>
    <property type="project" value="InterPro"/>
</dbReference>
<dbReference type="Pfam" id="PF01526">
    <property type="entry name" value="DDE_Tnp_Tn3"/>
    <property type="match status" value="1"/>
</dbReference>
<protein>
    <recommendedName>
        <fullName evidence="2">Tn3 transposase DDE domain-containing protein</fullName>
    </recommendedName>
</protein>
<feature type="domain" description="Tn3 transposase DDE" evidence="2">
    <location>
        <begin position="506"/>
        <end position="707"/>
    </location>
</feature>
<name>A0A3S9PBY7_9BACT</name>
<keyword evidence="4" id="KW-1185">Reference proteome</keyword>
<keyword evidence="3" id="KW-0614">Plasmid</keyword>
<dbReference type="EMBL" id="CP034564">
    <property type="protein sequence ID" value="AZQ65633.1"/>
    <property type="molecule type" value="Genomic_DNA"/>
</dbReference>
<sequence length="883" mass="104458">MDNKEKDIVDKKLIFTTSTRSYERIRELIRKKRGKFLFNKEAEVEVLQYLDETTPTMSHPSDLLNASVEKILDLNFTFPSFERLSLLVLSKRNEYQENVYNAVYRSISAHNFTQLNSLLVVQNENYKSEFTKLKEPPNKPNLSNIHEWIGRYNNLYAFQEVFLFLKNIPFTKIKQFYAEADAFELSEILDTTIKRRYTLLICFLYIKQMQVKDTLIEMFIKRVNKNITNAKNKLEEYKKEHRRNEEKMLQLQEQIFTISIETKNNPSLHHQKLHDLYHRNGGLAYLKQRNQFLNQFHNDNFYPYLLQSHKYYGKALRMIIDKAEIYSVNENLLNDWKKFKRFRNKRTNTIDEDFDLSYLTKKWLKVIIISEDNGQISYHKKHLEIALMYYLSEGLQSFDYFAKGSLEYANTDEYLVSDEELTHELPIIIQDLQLPENGKQMVLHLQKEMKDKIFDFDQHFKKETSSYYRDDKGFHLKKSSKRKRNKEVEKIQLIIKQKLQKHNLLDMMNRVNHHVSFTDNFQFITGTLSKTKDPISNYIYTLFAYGVNIGPTYMSSHCRHKISQRTLSRINKQHISNENLQKAMRTLINFTQSFDIIKKWGNQATAVADGTQIPLLENNMFGERHIRYGGYGGIAYHHISDTYIALFSKFIVCGIWEAIYILDGLIQNQSSLEIKNIHADTQGQNEPVFGLSYLLGIELMPRIRDWKLIEGYYHEMLRIVISIKKGRVIPSLILKKLGIHGRKTKIYKAFRELGRVQRTLFLIDFIRNSALRSNITKSTTKIESFNSFCDWITFGGEQIKSGDPIEQEKRVKYTILLANIIMAHNIIDLTRVINELKEDGLTITDEMIERLNPYMREHIRIYGEFVLNQDNIPNKNIDKKLII</sequence>
<dbReference type="InterPro" id="IPR002513">
    <property type="entry name" value="Tn3_Tnp_DDE_dom"/>
</dbReference>
<proteinExistence type="predicted"/>
<geneLocation type="plasmid" evidence="3">
    <name>unnamed1</name>
</geneLocation>
<organism evidence="3 4">
    <name type="scientific">Flammeovirga pectinis</name>
    <dbReference type="NCBI Taxonomy" id="2494373"/>
    <lineage>
        <taxon>Bacteria</taxon>
        <taxon>Pseudomonadati</taxon>
        <taxon>Bacteroidota</taxon>
        <taxon>Cytophagia</taxon>
        <taxon>Cytophagales</taxon>
        <taxon>Flammeovirgaceae</taxon>
        <taxon>Flammeovirga</taxon>
    </lineage>
</organism>
<evidence type="ECO:0000313" key="4">
    <source>
        <dbReference type="Proteomes" id="UP000267268"/>
    </source>
</evidence>
<evidence type="ECO:0000256" key="1">
    <source>
        <dbReference type="SAM" id="Coils"/>
    </source>
</evidence>
<dbReference type="Proteomes" id="UP000267268">
    <property type="component" value="Plasmid unnamed1"/>
</dbReference>